<keyword evidence="2" id="KW-1185">Reference proteome</keyword>
<comment type="caution">
    <text evidence="1">The sequence shown here is derived from an EMBL/GenBank/DDBJ whole genome shotgun (WGS) entry which is preliminary data.</text>
</comment>
<organism evidence="1 2">
    <name type="scientific">Cichlidogyrus casuarinus</name>
    <dbReference type="NCBI Taxonomy" id="1844966"/>
    <lineage>
        <taxon>Eukaryota</taxon>
        <taxon>Metazoa</taxon>
        <taxon>Spiralia</taxon>
        <taxon>Lophotrochozoa</taxon>
        <taxon>Platyhelminthes</taxon>
        <taxon>Monogenea</taxon>
        <taxon>Monopisthocotylea</taxon>
        <taxon>Dactylogyridea</taxon>
        <taxon>Ancyrocephalidae</taxon>
        <taxon>Cichlidogyrus</taxon>
    </lineage>
</organism>
<name>A0ABD2PUV1_9PLAT</name>
<evidence type="ECO:0000313" key="2">
    <source>
        <dbReference type="Proteomes" id="UP001626550"/>
    </source>
</evidence>
<proteinExistence type="predicted"/>
<protein>
    <submittedName>
        <fullName evidence="1">Uncharacterized protein</fullName>
    </submittedName>
</protein>
<dbReference type="Proteomes" id="UP001626550">
    <property type="component" value="Unassembled WGS sequence"/>
</dbReference>
<dbReference type="EMBL" id="JBJKFK010002624">
    <property type="protein sequence ID" value="KAL3310833.1"/>
    <property type="molecule type" value="Genomic_DNA"/>
</dbReference>
<evidence type="ECO:0000313" key="1">
    <source>
        <dbReference type="EMBL" id="KAL3310833.1"/>
    </source>
</evidence>
<sequence length="117" mass="13102">MNLLTAFIYETDRRKALAIIKSAQANVDRPIAAGGHQGFGPVGGLYSQASPLLENLYGSHQEQIDNSRPRARPIENFRQRTYAPMPSQTSFLYNGDQYRSWYLGGKRPTPQPSTNCI</sequence>
<dbReference type="AlphaFoldDB" id="A0ABD2PUV1"/>
<accession>A0ABD2PUV1</accession>
<reference evidence="1 2" key="1">
    <citation type="submission" date="2024-11" db="EMBL/GenBank/DDBJ databases">
        <title>Adaptive evolution of stress response genes in parasites aligns with host niche diversity.</title>
        <authorList>
            <person name="Hahn C."/>
            <person name="Resl P."/>
        </authorList>
    </citation>
    <scope>NUCLEOTIDE SEQUENCE [LARGE SCALE GENOMIC DNA]</scope>
    <source>
        <strain evidence="1">EGGRZ-B1_66</strain>
        <tissue evidence="1">Body</tissue>
    </source>
</reference>
<gene>
    <name evidence="1" type="ORF">Ciccas_010598</name>
</gene>